<dbReference type="EMBL" id="KN824345">
    <property type="protein sequence ID" value="KIM22962.1"/>
    <property type="molecule type" value="Genomic_DNA"/>
</dbReference>
<keyword evidence="2" id="KW-0677">Repeat</keyword>
<feature type="region of interest" description="Disordered" evidence="8">
    <location>
        <begin position="144"/>
        <end position="181"/>
    </location>
</feature>
<dbReference type="InterPro" id="IPR019734">
    <property type="entry name" value="TPR_rpt"/>
</dbReference>
<feature type="repeat" description="TPR" evidence="7">
    <location>
        <begin position="904"/>
        <end position="937"/>
    </location>
</feature>
<proteinExistence type="predicted"/>
<evidence type="ECO:0000256" key="5">
    <source>
        <dbReference type="ARBA" id="ARBA00022803"/>
    </source>
</evidence>
<dbReference type="Gene3D" id="1.25.40.10">
    <property type="entry name" value="Tetratricopeptide repeat domain"/>
    <property type="match status" value="2"/>
</dbReference>
<feature type="compositionally biased region" description="Basic and acidic residues" evidence="8">
    <location>
        <begin position="1"/>
        <end position="11"/>
    </location>
</feature>
<dbReference type="Pfam" id="PF12895">
    <property type="entry name" value="ANAPC3"/>
    <property type="match status" value="1"/>
</dbReference>
<feature type="region of interest" description="Disordered" evidence="8">
    <location>
        <begin position="325"/>
        <end position="358"/>
    </location>
</feature>
<dbReference type="GO" id="GO:0005680">
    <property type="term" value="C:anaphase-promoting complex"/>
    <property type="evidence" value="ECO:0007669"/>
    <property type="project" value="UniProtKB-ARBA"/>
</dbReference>
<dbReference type="Proteomes" id="UP000054097">
    <property type="component" value="Unassembled WGS sequence"/>
</dbReference>
<dbReference type="OrthoDB" id="10006270at2759"/>
<dbReference type="PANTHER" id="PTHR12558">
    <property type="entry name" value="CELL DIVISION CYCLE 16,23,27"/>
    <property type="match status" value="1"/>
</dbReference>
<feature type="region of interest" description="Disordered" evidence="8">
    <location>
        <begin position="406"/>
        <end position="444"/>
    </location>
</feature>
<feature type="repeat" description="TPR" evidence="7">
    <location>
        <begin position="727"/>
        <end position="760"/>
    </location>
</feature>
<dbReference type="GO" id="GO:0005737">
    <property type="term" value="C:cytoplasm"/>
    <property type="evidence" value="ECO:0007669"/>
    <property type="project" value="TreeGrafter"/>
</dbReference>
<evidence type="ECO:0000256" key="8">
    <source>
        <dbReference type="SAM" id="MobiDB-lite"/>
    </source>
</evidence>
<dbReference type="Pfam" id="PF13181">
    <property type="entry name" value="TPR_8"/>
    <property type="match status" value="1"/>
</dbReference>
<evidence type="ECO:0000313" key="10">
    <source>
        <dbReference type="Proteomes" id="UP000054097"/>
    </source>
</evidence>
<reference evidence="9 10" key="1">
    <citation type="submission" date="2014-04" db="EMBL/GenBank/DDBJ databases">
        <authorList>
            <consortium name="DOE Joint Genome Institute"/>
            <person name="Kuo A."/>
            <person name="Zuccaro A."/>
            <person name="Kohler A."/>
            <person name="Nagy L.G."/>
            <person name="Floudas D."/>
            <person name="Copeland A."/>
            <person name="Barry K.W."/>
            <person name="Cichocki N."/>
            <person name="Veneault-Fourrey C."/>
            <person name="LaButti K."/>
            <person name="Lindquist E.A."/>
            <person name="Lipzen A."/>
            <person name="Lundell T."/>
            <person name="Morin E."/>
            <person name="Murat C."/>
            <person name="Sun H."/>
            <person name="Tunlid A."/>
            <person name="Henrissat B."/>
            <person name="Grigoriev I.V."/>
            <person name="Hibbett D.S."/>
            <person name="Martin F."/>
            <person name="Nordberg H.P."/>
            <person name="Cantor M.N."/>
            <person name="Hua S.X."/>
        </authorList>
    </citation>
    <scope>NUCLEOTIDE SEQUENCE [LARGE SCALE GENOMIC DNA]</scope>
    <source>
        <strain evidence="9 10">MAFF 305830</strain>
    </source>
</reference>
<dbReference type="InterPro" id="IPR011990">
    <property type="entry name" value="TPR-like_helical_dom_sf"/>
</dbReference>
<dbReference type="Pfam" id="PF13374">
    <property type="entry name" value="TPR_10"/>
    <property type="match status" value="1"/>
</dbReference>
<dbReference type="HOGENOM" id="CLU_011751_4_1_1"/>
<dbReference type="SMART" id="SM00028">
    <property type="entry name" value="TPR"/>
    <property type="match status" value="6"/>
</dbReference>
<keyword evidence="1" id="KW-0132">Cell division</keyword>
<keyword evidence="6" id="KW-0131">Cell cycle</keyword>
<accession>A0A0C2X089</accession>
<name>A0A0C2X089_SERVB</name>
<dbReference type="GO" id="GO:0016567">
    <property type="term" value="P:protein ubiquitination"/>
    <property type="evidence" value="ECO:0007669"/>
    <property type="project" value="TreeGrafter"/>
</dbReference>
<protein>
    <submittedName>
        <fullName evidence="9">Uncharacterized protein</fullName>
    </submittedName>
</protein>
<gene>
    <name evidence="9" type="ORF">M408DRAFT_332630</name>
</gene>
<dbReference type="GO" id="GO:0045842">
    <property type="term" value="P:positive regulation of mitotic metaphase/anaphase transition"/>
    <property type="evidence" value="ECO:0007669"/>
    <property type="project" value="TreeGrafter"/>
</dbReference>
<dbReference type="GO" id="GO:0051301">
    <property type="term" value="P:cell division"/>
    <property type="evidence" value="ECO:0007669"/>
    <property type="project" value="UniProtKB-KW"/>
</dbReference>
<organism evidence="9 10">
    <name type="scientific">Serendipita vermifera MAFF 305830</name>
    <dbReference type="NCBI Taxonomy" id="933852"/>
    <lineage>
        <taxon>Eukaryota</taxon>
        <taxon>Fungi</taxon>
        <taxon>Dikarya</taxon>
        <taxon>Basidiomycota</taxon>
        <taxon>Agaricomycotina</taxon>
        <taxon>Agaricomycetes</taxon>
        <taxon>Sebacinales</taxon>
        <taxon>Serendipitaceae</taxon>
        <taxon>Serendipita</taxon>
    </lineage>
</organism>
<evidence type="ECO:0000313" key="9">
    <source>
        <dbReference type="EMBL" id="KIM22962.1"/>
    </source>
</evidence>
<keyword evidence="10" id="KW-1185">Reference proteome</keyword>
<keyword evidence="4" id="KW-0833">Ubl conjugation pathway</keyword>
<dbReference type="GO" id="GO:0031145">
    <property type="term" value="P:anaphase-promoting complex-dependent catabolic process"/>
    <property type="evidence" value="ECO:0007669"/>
    <property type="project" value="TreeGrafter"/>
</dbReference>
<dbReference type="PANTHER" id="PTHR12558:SF9">
    <property type="entry name" value="CELL DIVISION CYCLE PROTEIN 16 HOMOLOG"/>
    <property type="match status" value="1"/>
</dbReference>
<evidence type="ECO:0000256" key="1">
    <source>
        <dbReference type="ARBA" id="ARBA00022618"/>
    </source>
</evidence>
<evidence type="ECO:0000256" key="2">
    <source>
        <dbReference type="ARBA" id="ARBA00022737"/>
    </source>
</evidence>
<sequence>MTTRNTDERRRGIPNTRLPRGRGRGGVSGSLNLGPGKLVHAIQAVQPTTIDSASSEAIMVPVASTSSAPVPAATHAAISASPKRLSRVDQLRGQIFQQPDSNGQLAPQSQTPAINHPLSLRGRRADAVMNALALTPNSSTLLVSPIGSSPAHGNKAERHSRSASRRRSLLNTRGPTLRSGIAYTPSKGADAVFYGDGTSTADSSMALSPMKLRGFGQGAENPADKSEVIGNFTVESIDPEESGEYTDDEDDDEDTWGMVDRMRLWRHDAMAQHLYETAVFWGDKILAWTKEPNDAFWLAQVHFQTGEYARAERLLTRPFSASQLPASLLDPDTDMQDDSPQSDVSGLPPTGGTESGIQSHLNHASHYAHRKDSFSTPLNPSVIDNGGALGLGRVFGGSLFSSSKRPNGAGIHDHDPFLSSAQASSKDKQPGLMMPPPPGVARRQQLPHQSDALLLQEAFEGDILRPMSIPGDEELLIPVVENEGSELDGEHGENVVRLVDINIMCRYLAAQCQVRQGKWSEALEVLGQENPFRDVAHDVPHVASGNNGIKVEASMCHLRGVLYMRLNRPERAKTCFLEAISLDVRCFESFNTLIQCQMLTVEEEWELVQGLRFQEQNPEDGEFIRLMYTTRVKKIKYAEQISQARKRLVMEYGLGANCDVLYTLADSLYAQLKFADCFVVTSRIMDISGIHLPTVPLHVACMYHLRHLHSRLFLLAHELVDKEPGSPTSWYAVGVWYLATNAWREAKQYLSKATLSDPRHAPGWIAFGHTFAKEGEHEHAITAYSTCARLFLGSHLPHLFIGMEHLTLSHLTLASEALEAAHSMCDSDPLVFNERGVVAYLQKDYRTAVRMFDTALDLARVSQGFDEHWVPTYCNLGTAHRKLGHFEEAKHAYRKVLLIEPRHANALASLGMVHHMCEEYQEAIQQYHEALSVDPLHSNVLELLNMALESGAAQSLKVPAISEKVAVATQILTEKETEYLKRSKENADEKVGWDMPFGEPSAWTV</sequence>
<dbReference type="AlphaFoldDB" id="A0A0C2X089"/>
<dbReference type="SUPFAM" id="SSF48452">
    <property type="entry name" value="TPR-like"/>
    <property type="match status" value="2"/>
</dbReference>
<evidence type="ECO:0000256" key="4">
    <source>
        <dbReference type="ARBA" id="ARBA00022786"/>
    </source>
</evidence>
<feature type="repeat" description="TPR" evidence="7">
    <location>
        <begin position="870"/>
        <end position="903"/>
    </location>
</feature>
<evidence type="ECO:0000256" key="7">
    <source>
        <dbReference type="PROSITE-ProRule" id="PRU00339"/>
    </source>
</evidence>
<dbReference type="PROSITE" id="PS50293">
    <property type="entry name" value="TPR_REGION"/>
    <property type="match status" value="1"/>
</dbReference>
<dbReference type="PROSITE" id="PS50005">
    <property type="entry name" value="TPR"/>
    <property type="match status" value="3"/>
</dbReference>
<evidence type="ECO:0000256" key="6">
    <source>
        <dbReference type="ARBA" id="ARBA00023306"/>
    </source>
</evidence>
<reference evidence="10" key="2">
    <citation type="submission" date="2015-01" db="EMBL/GenBank/DDBJ databases">
        <title>Evolutionary Origins and Diversification of the Mycorrhizal Mutualists.</title>
        <authorList>
            <consortium name="DOE Joint Genome Institute"/>
            <consortium name="Mycorrhizal Genomics Consortium"/>
            <person name="Kohler A."/>
            <person name="Kuo A."/>
            <person name="Nagy L.G."/>
            <person name="Floudas D."/>
            <person name="Copeland A."/>
            <person name="Barry K.W."/>
            <person name="Cichocki N."/>
            <person name="Veneault-Fourrey C."/>
            <person name="LaButti K."/>
            <person name="Lindquist E.A."/>
            <person name="Lipzen A."/>
            <person name="Lundell T."/>
            <person name="Morin E."/>
            <person name="Murat C."/>
            <person name="Riley R."/>
            <person name="Ohm R."/>
            <person name="Sun H."/>
            <person name="Tunlid A."/>
            <person name="Henrissat B."/>
            <person name="Grigoriev I.V."/>
            <person name="Hibbett D.S."/>
            <person name="Martin F."/>
        </authorList>
    </citation>
    <scope>NUCLEOTIDE SEQUENCE [LARGE SCALE GENOMIC DNA]</scope>
    <source>
        <strain evidence="10">MAFF 305830</strain>
    </source>
</reference>
<evidence type="ECO:0000256" key="3">
    <source>
        <dbReference type="ARBA" id="ARBA00022776"/>
    </source>
</evidence>
<keyword evidence="3" id="KW-0498">Mitosis</keyword>
<feature type="region of interest" description="Disordered" evidence="8">
    <location>
        <begin position="1"/>
        <end position="32"/>
    </location>
</feature>
<keyword evidence="5 7" id="KW-0802">TPR repeat</keyword>
<dbReference type="STRING" id="933852.A0A0C2X089"/>
<dbReference type="Pfam" id="PF13424">
    <property type="entry name" value="TPR_12"/>
    <property type="match status" value="1"/>
</dbReference>